<dbReference type="PANTHER" id="PTHR12526:SF629">
    <property type="entry name" value="TEICHURONIC ACID BIOSYNTHESIS GLYCOSYLTRANSFERASE TUAH-RELATED"/>
    <property type="match status" value="1"/>
</dbReference>
<evidence type="ECO:0000256" key="2">
    <source>
        <dbReference type="ARBA" id="ARBA00022679"/>
    </source>
</evidence>
<dbReference type="InterPro" id="IPR028098">
    <property type="entry name" value="Glyco_trans_4-like_N"/>
</dbReference>
<dbReference type="Pfam" id="PF13692">
    <property type="entry name" value="Glyco_trans_1_4"/>
    <property type="match status" value="1"/>
</dbReference>
<keyword evidence="2" id="KW-0808">Transferase</keyword>
<accession>A0AAE9YQM7</accession>
<proteinExistence type="predicted"/>
<dbReference type="Gene3D" id="3.40.50.2000">
    <property type="entry name" value="Glycogen Phosphorylase B"/>
    <property type="match status" value="2"/>
</dbReference>
<evidence type="ECO:0000256" key="1">
    <source>
        <dbReference type="ARBA" id="ARBA00022676"/>
    </source>
</evidence>
<keyword evidence="5" id="KW-1185">Reference proteome</keyword>
<dbReference type="KEGG" id="tact:SG35_002035"/>
<name>A0AAE9YQM7_9GAMM</name>
<dbReference type="Pfam" id="PF13439">
    <property type="entry name" value="Glyco_transf_4"/>
    <property type="match status" value="1"/>
</dbReference>
<protein>
    <submittedName>
        <fullName evidence="4">Glycosyltransferase</fullName>
    </submittedName>
</protein>
<sequence length="380" mass="42063">MIKIVILTDSFVGAKGGSEKHIKDLVSGLDKDKYSIDIIQLSNTGQIPFPSGTRDANLSYHHFPVKKVYGLSGFKTLFAISKLIREKDIQIVLSFHEMSDILNALLPVKVIKLSSRRDMGFKRNQTLEKMIRFINRNFLLVLCPSKAVQQKVLSEGIPKEKTLLLYNGIDSETFTQALEQPKEEKARLVSELGLKEDKVKLVTIGNLNPWKGQRFLVDAVGIMNERGANCQLVLFGEGDTFDDLTQQVKSLKLEDDVFLKGYCGNVKDYLPAFDLMALPSVTEGLSNALLESAASGLPLIATDVGGNPEVVQNGVNGELVPAEDPEALARALMNYLPSSPGYTEAARASRALVEQQFSLRNMLQTYTGLFERLTGHKNRD</sequence>
<dbReference type="GO" id="GO:0016757">
    <property type="term" value="F:glycosyltransferase activity"/>
    <property type="evidence" value="ECO:0007669"/>
    <property type="project" value="UniProtKB-KW"/>
</dbReference>
<dbReference type="Proteomes" id="UP000032568">
    <property type="component" value="Chromosome"/>
</dbReference>
<evidence type="ECO:0000259" key="3">
    <source>
        <dbReference type="Pfam" id="PF13439"/>
    </source>
</evidence>
<dbReference type="RefSeq" id="WP_044834113.1">
    <property type="nucleotide sequence ID" value="NZ_CP059735.1"/>
</dbReference>
<evidence type="ECO:0000313" key="5">
    <source>
        <dbReference type="Proteomes" id="UP000032568"/>
    </source>
</evidence>
<keyword evidence="1" id="KW-0328">Glycosyltransferase</keyword>
<reference evidence="4 5" key="1">
    <citation type="journal article" date="2015" name="Genome Announc.">
        <title>Draft Genome Sequences of Marine Isolates of Thalassomonas viridans and Thalassomonas actiniarum.</title>
        <authorList>
            <person name="Olonade I."/>
            <person name="van Zyl L.J."/>
            <person name="Trindade M."/>
        </authorList>
    </citation>
    <scope>NUCLEOTIDE SEQUENCE [LARGE SCALE GENOMIC DNA]</scope>
    <source>
        <strain evidence="4 5">A5K-106</strain>
    </source>
</reference>
<feature type="domain" description="Glycosyltransferase subfamily 4-like N-terminal" evidence="3">
    <location>
        <begin position="16"/>
        <end position="172"/>
    </location>
</feature>
<dbReference type="AlphaFoldDB" id="A0AAE9YQM7"/>
<evidence type="ECO:0000313" key="4">
    <source>
        <dbReference type="EMBL" id="WDD99484.1"/>
    </source>
</evidence>
<dbReference type="EMBL" id="CP059735">
    <property type="protein sequence ID" value="WDD99484.1"/>
    <property type="molecule type" value="Genomic_DNA"/>
</dbReference>
<dbReference type="PANTHER" id="PTHR12526">
    <property type="entry name" value="GLYCOSYLTRANSFERASE"/>
    <property type="match status" value="1"/>
</dbReference>
<reference evidence="4 5" key="2">
    <citation type="journal article" date="2022" name="Mar. Drugs">
        <title>Bioassay-Guided Fractionation Leads to the Detection of Cholic Acid Generated by the Rare Thalassomonas sp.</title>
        <authorList>
            <person name="Pheiffer F."/>
            <person name="Schneider Y.K."/>
            <person name="Hansen E.H."/>
            <person name="Andersen J.H."/>
            <person name="Isaksson J."/>
            <person name="Busche T."/>
            <person name="R C."/>
            <person name="Kalinowski J."/>
            <person name="Zyl L.V."/>
            <person name="Trindade M."/>
        </authorList>
    </citation>
    <scope>NUCLEOTIDE SEQUENCE [LARGE SCALE GENOMIC DNA]</scope>
    <source>
        <strain evidence="4 5">A5K-106</strain>
    </source>
</reference>
<organism evidence="4 5">
    <name type="scientific">Thalassomonas actiniarum</name>
    <dbReference type="NCBI Taxonomy" id="485447"/>
    <lineage>
        <taxon>Bacteria</taxon>
        <taxon>Pseudomonadati</taxon>
        <taxon>Pseudomonadota</taxon>
        <taxon>Gammaproteobacteria</taxon>
        <taxon>Alteromonadales</taxon>
        <taxon>Colwelliaceae</taxon>
        <taxon>Thalassomonas</taxon>
    </lineage>
</organism>
<dbReference type="SUPFAM" id="SSF53756">
    <property type="entry name" value="UDP-Glycosyltransferase/glycogen phosphorylase"/>
    <property type="match status" value="1"/>
</dbReference>
<gene>
    <name evidence="4" type="ORF">SG35_002035</name>
</gene>